<proteinExistence type="predicted"/>
<dbReference type="SUPFAM" id="SSF54236">
    <property type="entry name" value="Ubiquitin-like"/>
    <property type="match status" value="1"/>
</dbReference>
<dbReference type="Proteomes" id="UP000676310">
    <property type="component" value="Unassembled WGS sequence"/>
</dbReference>
<dbReference type="GO" id="GO:0005634">
    <property type="term" value="C:nucleus"/>
    <property type="evidence" value="ECO:0007669"/>
    <property type="project" value="TreeGrafter"/>
</dbReference>
<protein>
    <recommendedName>
        <fullName evidence="2">UBX domain-containing protein</fullName>
    </recommendedName>
</protein>
<dbReference type="InterPro" id="IPR006577">
    <property type="entry name" value="UAS"/>
</dbReference>
<dbReference type="EMBL" id="CAJRGZ010000022">
    <property type="protein sequence ID" value="CAG5175063.1"/>
    <property type="molecule type" value="Genomic_DNA"/>
</dbReference>
<dbReference type="Gene3D" id="3.40.30.10">
    <property type="entry name" value="Glutaredoxin"/>
    <property type="match status" value="1"/>
</dbReference>
<evidence type="ECO:0000313" key="5">
    <source>
        <dbReference type="Proteomes" id="UP000676310"/>
    </source>
</evidence>
<dbReference type="AlphaFoldDB" id="A0A8J2NAL4"/>
<dbReference type="InterPro" id="IPR050730">
    <property type="entry name" value="UBX_domain-protein"/>
</dbReference>
<gene>
    <name evidence="4" type="ORF">ALTATR162_LOCUS10797</name>
    <name evidence="3" type="ORF">ALTATR162_LOCUS7951</name>
</gene>
<dbReference type="Pfam" id="PF00789">
    <property type="entry name" value="UBX"/>
    <property type="match status" value="1"/>
</dbReference>
<feature type="domain" description="UBX" evidence="2">
    <location>
        <begin position="458"/>
        <end position="536"/>
    </location>
</feature>
<dbReference type="GO" id="GO:0043130">
    <property type="term" value="F:ubiquitin binding"/>
    <property type="evidence" value="ECO:0007669"/>
    <property type="project" value="TreeGrafter"/>
</dbReference>
<dbReference type="GeneID" id="67010997"/>
<evidence type="ECO:0000259" key="2">
    <source>
        <dbReference type="PROSITE" id="PS50033"/>
    </source>
</evidence>
<dbReference type="InterPro" id="IPR036249">
    <property type="entry name" value="Thioredoxin-like_sf"/>
</dbReference>
<evidence type="ECO:0000313" key="4">
    <source>
        <dbReference type="EMBL" id="CAG5183874.1"/>
    </source>
</evidence>
<dbReference type="Gene3D" id="1.10.8.10">
    <property type="entry name" value="DNA helicase RuvA subunit, C-terminal domain"/>
    <property type="match status" value="1"/>
</dbReference>
<feature type="compositionally biased region" description="Low complexity" evidence="1">
    <location>
        <begin position="47"/>
        <end position="62"/>
    </location>
</feature>
<dbReference type="CDD" id="cd02958">
    <property type="entry name" value="UAS"/>
    <property type="match status" value="1"/>
</dbReference>
<dbReference type="SUPFAM" id="SSF46934">
    <property type="entry name" value="UBA-like"/>
    <property type="match status" value="1"/>
</dbReference>
<dbReference type="OrthoDB" id="270602at2759"/>
<dbReference type="Gene3D" id="3.10.20.90">
    <property type="entry name" value="Phosphatidylinositol 3-kinase Catalytic Subunit, Chain A, domain 1"/>
    <property type="match status" value="1"/>
</dbReference>
<organism evidence="4 5">
    <name type="scientific">Alternaria atra</name>
    <dbReference type="NCBI Taxonomy" id="119953"/>
    <lineage>
        <taxon>Eukaryota</taxon>
        <taxon>Fungi</taxon>
        <taxon>Dikarya</taxon>
        <taxon>Ascomycota</taxon>
        <taxon>Pezizomycotina</taxon>
        <taxon>Dothideomycetes</taxon>
        <taxon>Pleosporomycetidae</taxon>
        <taxon>Pleosporales</taxon>
        <taxon>Pleosporineae</taxon>
        <taxon>Pleosporaceae</taxon>
        <taxon>Alternaria</taxon>
        <taxon>Alternaria sect. Ulocladioides</taxon>
    </lineage>
</organism>
<dbReference type="PANTHER" id="PTHR23322">
    <property type="entry name" value="FAS-ASSOCIATED PROTEIN"/>
    <property type="match status" value="1"/>
</dbReference>
<evidence type="ECO:0000256" key="1">
    <source>
        <dbReference type="SAM" id="MobiDB-lite"/>
    </source>
</evidence>
<dbReference type="PROSITE" id="PS50033">
    <property type="entry name" value="UBX"/>
    <property type="match status" value="1"/>
</dbReference>
<keyword evidence="5" id="KW-1185">Reference proteome</keyword>
<dbReference type="RefSeq" id="XP_043174372.1">
    <property type="nucleotide sequence ID" value="XM_043318437.1"/>
</dbReference>
<dbReference type="SMART" id="SM00166">
    <property type="entry name" value="UBX"/>
    <property type="match status" value="1"/>
</dbReference>
<feature type="compositionally biased region" description="Basic and acidic residues" evidence="1">
    <location>
        <begin position="414"/>
        <end position="424"/>
    </location>
</feature>
<evidence type="ECO:0000313" key="3">
    <source>
        <dbReference type="EMBL" id="CAG5175063.1"/>
    </source>
</evidence>
<feature type="compositionally biased region" description="Low complexity" evidence="1">
    <location>
        <begin position="76"/>
        <end position="91"/>
    </location>
</feature>
<dbReference type="Pfam" id="PF13899">
    <property type="entry name" value="Thioredoxin_7"/>
    <property type="match status" value="1"/>
</dbReference>
<dbReference type="CDD" id="cd14273">
    <property type="entry name" value="UBA_TAP-C_like"/>
    <property type="match status" value="1"/>
</dbReference>
<dbReference type="SMART" id="SM00594">
    <property type="entry name" value="UAS"/>
    <property type="match status" value="1"/>
</dbReference>
<name>A0A8J2NAL4_9PLEO</name>
<dbReference type="GO" id="GO:0043161">
    <property type="term" value="P:proteasome-mediated ubiquitin-dependent protein catabolic process"/>
    <property type="evidence" value="ECO:0007669"/>
    <property type="project" value="TreeGrafter"/>
</dbReference>
<dbReference type="CDD" id="cd01767">
    <property type="entry name" value="UBX"/>
    <property type="match status" value="1"/>
</dbReference>
<dbReference type="PANTHER" id="PTHR23322:SF6">
    <property type="entry name" value="UBX DOMAIN-CONTAINING PROTEIN 7"/>
    <property type="match status" value="1"/>
</dbReference>
<feature type="region of interest" description="Disordered" evidence="1">
    <location>
        <begin position="45"/>
        <end position="94"/>
    </location>
</feature>
<dbReference type="InterPro" id="IPR009060">
    <property type="entry name" value="UBA-like_sf"/>
</dbReference>
<dbReference type="InterPro" id="IPR001012">
    <property type="entry name" value="UBX_dom"/>
</dbReference>
<dbReference type="SUPFAM" id="SSF52833">
    <property type="entry name" value="Thioredoxin-like"/>
    <property type="match status" value="1"/>
</dbReference>
<dbReference type="InterPro" id="IPR029071">
    <property type="entry name" value="Ubiquitin-like_domsf"/>
</dbReference>
<dbReference type="Pfam" id="PF14555">
    <property type="entry name" value="UBA_4"/>
    <property type="match status" value="1"/>
</dbReference>
<dbReference type="EMBL" id="CAJRGZ010000029">
    <property type="protein sequence ID" value="CAG5183874.1"/>
    <property type="molecule type" value="Genomic_DNA"/>
</dbReference>
<feature type="region of interest" description="Disordered" evidence="1">
    <location>
        <begin position="393"/>
        <end position="442"/>
    </location>
</feature>
<reference evidence="4" key="1">
    <citation type="submission" date="2021-05" db="EMBL/GenBank/DDBJ databases">
        <authorList>
            <person name="Stam R."/>
        </authorList>
    </citation>
    <scope>NUCLEOTIDE SEQUENCE</scope>
    <source>
        <strain evidence="4">CS162</strain>
    </source>
</reference>
<sequence>MDEENVANFCGITSCSPDQAAQYLRLTDGNLEQAIQLFFDSPGLADAPSVPSQPSAAASSAQNPINVDSDDDMDFDPAPQGTAPPTQAQPGVEDDEAMARRLQEEMYGGGGAGGAGNDEIRAPIERRVETLVGPGSNWGPADDEEDLDAMVQEQLARRRTGMPQTSYVQFPDFADPIDEGRAGIFNQHATHTNVWDNTTDSSTRRRELATATGGASEQSSKMNMLAELFRPPFEIMYQGSWEKARDMGKDEEKWLLVNIQDPAIFDCQRLNRDIWKNDEIKATVRENFIFLQYAKDDQRGQQYMNYYFHARDSSDAYPHIAIVDPRTGEQVKVWSGPPIPEPVEFHAQLHEFLDRYSLNVHAKNPVAKRKSESKKKDVGRMTEEEMLEMALQNSMDNGKGPKDDDPDALTKSTDNIKGKGKAEEAAPEPEVEPEATPSNPVFDAISAHAPHTEPTVTDPKVTTRIQFRGPSGRPIVRRFNLSDPVRRVYEWIKSDVPWEGKQGAEFDLAFMGKNLLDHVDDTVEAAGLKGASVMVEFLDNE</sequence>
<accession>A0A8J2NAL4</accession>
<comment type="caution">
    <text evidence="4">The sequence shown here is derived from an EMBL/GenBank/DDBJ whole genome shotgun (WGS) entry which is preliminary data.</text>
</comment>
<feature type="region of interest" description="Disordered" evidence="1">
    <location>
        <begin position="195"/>
        <end position="218"/>
    </location>
</feature>